<keyword evidence="3" id="KW-1185">Reference proteome</keyword>
<dbReference type="AlphaFoldDB" id="A0AA86RG52"/>
<organism evidence="1">
    <name type="scientific">Hexamita inflata</name>
    <dbReference type="NCBI Taxonomy" id="28002"/>
    <lineage>
        <taxon>Eukaryota</taxon>
        <taxon>Metamonada</taxon>
        <taxon>Diplomonadida</taxon>
        <taxon>Hexamitidae</taxon>
        <taxon>Hexamitinae</taxon>
        <taxon>Hexamita</taxon>
    </lineage>
</organism>
<name>A0AA86RG52_9EUKA</name>
<evidence type="ECO:0000313" key="3">
    <source>
        <dbReference type="Proteomes" id="UP001642409"/>
    </source>
</evidence>
<protein>
    <submittedName>
        <fullName evidence="2">Hypothetical_protein</fullName>
    </submittedName>
</protein>
<accession>A0AA86RG52</accession>
<dbReference type="EMBL" id="CAXDID020000022">
    <property type="protein sequence ID" value="CAL5988172.1"/>
    <property type="molecule type" value="Genomic_DNA"/>
</dbReference>
<sequence length="116" mass="13486">MYCIIDQDNNITVLKSHDLCTIIECEEPEFTVPLTSRTRNNSFSVESVIENVDSLNAHKTQVANLIMLTRYELIKVRKQLDHLESFEERIQNNIERITGNGKKLAKNFRLSMSKKM</sequence>
<evidence type="ECO:0000313" key="1">
    <source>
        <dbReference type="EMBL" id="CAI9977160.1"/>
    </source>
</evidence>
<evidence type="ECO:0000313" key="2">
    <source>
        <dbReference type="EMBL" id="CAL5988172.1"/>
    </source>
</evidence>
<reference evidence="1" key="1">
    <citation type="submission" date="2023-06" db="EMBL/GenBank/DDBJ databases">
        <authorList>
            <person name="Kurt Z."/>
        </authorList>
    </citation>
    <scope>NUCLEOTIDE SEQUENCE</scope>
</reference>
<gene>
    <name evidence="2" type="ORF">HINF_LOCUS10242</name>
    <name evidence="1" type="ORF">HINF_LOCUS64805</name>
</gene>
<dbReference type="EMBL" id="CATOUU010001177">
    <property type="protein sequence ID" value="CAI9977160.1"/>
    <property type="molecule type" value="Genomic_DNA"/>
</dbReference>
<comment type="caution">
    <text evidence="1">The sequence shown here is derived from an EMBL/GenBank/DDBJ whole genome shotgun (WGS) entry which is preliminary data.</text>
</comment>
<dbReference type="Proteomes" id="UP001642409">
    <property type="component" value="Unassembled WGS sequence"/>
</dbReference>
<reference evidence="2 3" key="2">
    <citation type="submission" date="2024-07" db="EMBL/GenBank/DDBJ databases">
        <authorList>
            <person name="Akdeniz Z."/>
        </authorList>
    </citation>
    <scope>NUCLEOTIDE SEQUENCE [LARGE SCALE GENOMIC DNA]</scope>
</reference>
<proteinExistence type="predicted"/>